<evidence type="ECO:0000256" key="1">
    <source>
        <dbReference type="SAM" id="MobiDB-lite"/>
    </source>
</evidence>
<gene>
    <name evidence="2" type="ORF">GCM10017600_07040</name>
</gene>
<accession>A0A9W6MAH1</accession>
<reference evidence="2" key="1">
    <citation type="journal article" date="2014" name="Int. J. Syst. Evol. Microbiol.">
        <title>Complete genome sequence of Corynebacterium casei LMG S-19264T (=DSM 44701T), isolated from a smear-ripened cheese.</title>
        <authorList>
            <consortium name="US DOE Joint Genome Institute (JGI-PGF)"/>
            <person name="Walter F."/>
            <person name="Albersmeier A."/>
            <person name="Kalinowski J."/>
            <person name="Ruckert C."/>
        </authorList>
    </citation>
    <scope>NUCLEOTIDE SEQUENCE</scope>
    <source>
        <strain evidence="2">VKM Ac-2007</strain>
    </source>
</reference>
<protein>
    <submittedName>
        <fullName evidence="2">Uncharacterized protein</fullName>
    </submittedName>
</protein>
<evidence type="ECO:0000313" key="2">
    <source>
        <dbReference type="EMBL" id="GLK07299.1"/>
    </source>
</evidence>
<dbReference type="AlphaFoldDB" id="A0A9W6MAH1"/>
<dbReference type="EMBL" id="BSEV01000001">
    <property type="protein sequence ID" value="GLK07299.1"/>
    <property type="molecule type" value="Genomic_DNA"/>
</dbReference>
<reference evidence="2" key="2">
    <citation type="submission" date="2023-01" db="EMBL/GenBank/DDBJ databases">
        <authorList>
            <person name="Sun Q."/>
            <person name="Evtushenko L."/>
        </authorList>
    </citation>
    <scope>NUCLEOTIDE SEQUENCE</scope>
    <source>
        <strain evidence="2">VKM Ac-2007</strain>
    </source>
</reference>
<sequence>MGVLQDGRIVCGGRSSAAAGAAGAARLEVEEVDHLPHLRRGERRMEQGGGVLHGPGVHAPIMPLPLFHLFDTGTVETPKGRKPNTTYSAPVGSIDLAAEEEDGTPCEI</sequence>
<comment type="caution">
    <text evidence="2">The sequence shown here is derived from an EMBL/GenBank/DDBJ whole genome shotgun (WGS) entry which is preliminary data.</text>
</comment>
<dbReference type="Proteomes" id="UP001143474">
    <property type="component" value="Unassembled WGS sequence"/>
</dbReference>
<organism evidence="2 3">
    <name type="scientific">Streptosporangium carneum</name>
    <dbReference type="NCBI Taxonomy" id="47481"/>
    <lineage>
        <taxon>Bacteria</taxon>
        <taxon>Bacillati</taxon>
        <taxon>Actinomycetota</taxon>
        <taxon>Actinomycetes</taxon>
        <taxon>Streptosporangiales</taxon>
        <taxon>Streptosporangiaceae</taxon>
        <taxon>Streptosporangium</taxon>
    </lineage>
</organism>
<proteinExistence type="predicted"/>
<evidence type="ECO:0000313" key="3">
    <source>
        <dbReference type="Proteomes" id="UP001143474"/>
    </source>
</evidence>
<feature type="region of interest" description="Disordered" evidence="1">
    <location>
        <begin position="75"/>
        <end position="108"/>
    </location>
</feature>
<keyword evidence="3" id="KW-1185">Reference proteome</keyword>
<feature type="compositionally biased region" description="Acidic residues" evidence="1">
    <location>
        <begin position="97"/>
        <end position="108"/>
    </location>
</feature>
<name>A0A9W6MAH1_9ACTN</name>